<dbReference type="OrthoDB" id="9812187at2"/>
<dbReference type="PANTHER" id="PTHR43484:SF1">
    <property type="entry name" value="FLAGELLAR MOTOR SWITCH PROTEIN FLIN"/>
    <property type="match status" value="1"/>
</dbReference>
<dbReference type="HOGENOM" id="CLU_087860_0_1_7"/>
<dbReference type="SUPFAM" id="SSF103039">
    <property type="entry name" value="CheC-like"/>
    <property type="match status" value="1"/>
</dbReference>
<dbReference type="RefSeq" id="WP_012174486.1">
    <property type="nucleotide sequence ID" value="NC_009943.1"/>
</dbReference>
<dbReference type="InterPro" id="IPR051469">
    <property type="entry name" value="FliN/MopA/SpaO"/>
</dbReference>
<name>A8ZX12_DESOH</name>
<dbReference type="Pfam" id="PF04509">
    <property type="entry name" value="CheC"/>
    <property type="match status" value="1"/>
</dbReference>
<dbReference type="KEGG" id="dol:Dole_1058"/>
<dbReference type="eggNOG" id="COG1776">
    <property type="taxonomic scope" value="Bacteria"/>
</dbReference>
<protein>
    <submittedName>
        <fullName evidence="3">CheC, inhibitor of MCP methylation</fullName>
    </submittedName>
</protein>
<accession>A8ZX12</accession>
<evidence type="ECO:0000259" key="2">
    <source>
        <dbReference type="Pfam" id="PF04509"/>
    </source>
</evidence>
<dbReference type="STRING" id="96561.Dole_1058"/>
<dbReference type="CDD" id="cd17910">
    <property type="entry name" value="CheC_ClassII"/>
    <property type="match status" value="1"/>
</dbReference>
<organism evidence="3 4">
    <name type="scientific">Desulfosudis oleivorans (strain DSM 6200 / JCM 39069 / Hxd3)</name>
    <name type="common">Desulfococcus oleovorans</name>
    <dbReference type="NCBI Taxonomy" id="96561"/>
    <lineage>
        <taxon>Bacteria</taxon>
        <taxon>Pseudomonadati</taxon>
        <taxon>Thermodesulfobacteriota</taxon>
        <taxon>Desulfobacteria</taxon>
        <taxon>Desulfobacterales</taxon>
        <taxon>Desulfosudaceae</taxon>
        <taxon>Desulfosudis</taxon>
    </lineage>
</organism>
<proteinExistence type="predicted"/>
<evidence type="ECO:0000256" key="1">
    <source>
        <dbReference type="ARBA" id="ARBA00022500"/>
    </source>
</evidence>
<dbReference type="EMBL" id="CP000859">
    <property type="protein sequence ID" value="ABW66868.1"/>
    <property type="molecule type" value="Genomic_DNA"/>
</dbReference>
<keyword evidence="4" id="KW-1185">Reference proteome</keyword>
<reference evidence="3 4" key="1">
    <citation type="submission" date="2007-10" db="EMBL/GenBank/DDBJ databases">
        <title>Complete sequence of Desulfococcus oleovorans Hxd3.</title>
        <authorList>
            <consortium name="US DOE Joint Genome Institute"/>
            <person name="Copeland A."/>
            <person name="Lucas S."/>
            <person name="Lapidus A."/>
            <person name="Barry K."/>
            <person name="Glavina del Rio T."/>
            <person name="Dalin E."/>
            <person name="Tice H."/>
            <person name="Pitluck S."/>
            <person name="Kiss H."/>
            <person name="Brettin T."/>
            <person name="Bruce D."/>
            <person name="Detter J.C."/>
            <person name="Han C."/>
            <person name="Schmutz J."/>
            <person name="Larimer F."/>
            <person name="Land M."/>
            <person name="Hauser L."/>
            <person name="Kyrpides N."/>
            <person name="Kim E."/>
            <person name="Wawrik B."/>
            <person name="Richardson P."/>
        </authorList>
    </citation>
    <scope>NUCLEOTIDE SEQUENCE [LARGE SCALE GENOMIC DNA]</scope>
    <source>
        <strain evidence="4">DSM 6200 / JCM 39069 / Hxd3</strain>
    </source>
</reference>
<dbReference type="Gene3D" id="3.40.1550.10">
    <property type="entry name" value="CheC-like"/>
    <property type="match status" value="1"/>
</dbReference>
<dbReference type="InterPro" id="IPR028976">
    <property type="entry name" value="CheC-like_sf"/>
</dbReference>
<dbReference type="PANTHER" id="PTHR43484">
    <property type="match status" value="1"/>
</dbReference>
<dbReference type="GO" id="GO:0006935">
    <property type="term" value="P:chemotaxis"/>
    <property type="evidence" value="ECO:0007669"/>
    <property type="project" value="UniProtKB-KW"/>
</dbReference>
<dbReference type="GO" id="GO:0016787">
    <property type="term" value="F:hydrolase activity"/>
    <property type="evidence" value="ECO:0007669"/>
    <property type="project" value="InterPro"/>
</dbReference>
<feature type="domain" description="CheC-like protein" evidence="2">
    <location>
        <begin position="17"/>
        <end position="52"/>
    </location>
</feature>
<dbReference type="Proteomes" id="UP000008561">
    <property type="component" value="Chromosome"/>
</dbReference>
<evidence type="ECO:0000313" key="3">
    <source>
        <dbReference type="EMBL" id="ABW66868.1"/>
    </source>
</evidence>
<sequence>MNNGGAGGPRSDFFSEEERDILQEVMNIAFGNATADLAELIDIQVILSVPDVQVLNFNALPTYLSETINHGARNSVTGQKFWGDFNGSGLLFLPRGTERILSKFLNVSYRDPDPSMNAVEIETLKRGLLLEISNILIGACVGKISDLLNTVVSYTPPELLTLDNPDFDFLLKHFGTEQTAIVMKTLFQFDQQDINGLLLVMTNQDSVGWLKTALHAFISQYED</sequence>
<dbReference type="InterPro" id="IPR007597">
    <property type="entry name" value="CheC"/>
</dbReference>
<evidence type="ECO:0000313" key="4">
    <source>
        <dbReference type="Proteomes" id="UP000008561"/>
    </source>
</evidence>
<dbReference type="AlphaFoldDB" id="A8ZX12"/>
<keyword evidence="1" id="KW-0145">Chemotaxis</keyword>
<gene>
    <name evidence="3" type="ordered locus">Dole_1058</name>
</gene>